<gene>
    <name evidence="1" type="ORF">SY89_03135</name>
    <name evidence="2" type="ORF">SY89_03515</name>
</gene>
<reference evidence="3" key="1">
    <citation type="submission" date="2013-11" db="EMBL/GenBank/DDBJ databases">
        <authorList>
            <person name="Hoang H.T."/>
            <person name="Killian M.L."/>
            <person name="Madson D.M."/>
            <person name="Arruda P.H.E."/>
            <person name="Sun D."/>
            <person name="Schwartz K.J."/>
            <person name="Yoon K."/>
        </authorList>
    </citation>
    <scope>NUCLEOTIDE SEQUENCE [LARGE SCALE GENOMIC DNA]</scope>
    <source>
        <strain evidence="3">CDK2</strain>
    </source>
</reference>
<comment type="caution">
    <text evidence="1">The sequence shown here is derived from an EMBL/GenBank/DDBJ whole genome shotgun (WGS) entry which is preliminary data.</text>
</comment>
<dbReference type="EMBL" id="LGUC01000002">
    <property type="protein sequence ID" value="KPN29281.1"/>
    <property type="molecule type" value="Genomic_DNA"/>
</dbReference>
<sequence>MLQVVVEGSTTKTEGGFNPRYVFEPSGRPDFHLFGSHTGNYIDKETIEKDERLRKLLTTQIGDAQRSIRYPSASAVQRRFINPDTSIIDDNEFVQESSTGYQLLRSILMRYVLKFHEYGSSDSPNGHFMTLNHPEVAAFGYMFPFSQIPAVLKGDRVFSRALPTMYHEFPAFLEERRVLSELIEAGSPFDELCSVVSVSPAERERLKETDKDVLNETVRALSEWYIAPDDYSAVGRNTQILRTIDWLEDEVGRPRALDALNVPREATMHPDKWVCHLLHDIATGMDVDDIRTDGSYWETRAGGGTYDDASELTARQRRDAVENPWNRGFYTTHESIRLSETKLVRTWYSYRPDTSFSIEHIRYRLFLQELFTNSTLSRNGEEWDIEMIGKTNTPARLELTDEENGRIVDEQPFHYARYHVRGENPFELARTGATTPGDIGTFFDYEQNGDLSWQAWNQSRQDALRQMAFEENELGEALEWVQSGEYGEL</sequence>
<dbReference type="RefSeq" id="WP_054584747.1">
    <property type="nucleotide sequence ID" value="NZ_LGUC01000002.1"/>
</dbReference>
<organism evidence="1 3">
    <name type="scientific">Halolamina pelagica</name>
    <dbReference type="NCBI Taxonomy" id="699431"/>
    <lineage>
        <taxon>Archaea</taxon>
        <taxon>Methanobacteriati</taxon>
        <taxon>Methanobacteriota</taxon>
        <taxon>Stenosarchaea group</taxon>
        <taxon>Halobacteria</taxon>
        <taxon>Halobacteriales</taxon>
        <taxon>Haloferacaceae</taxon>
    </lineage>
</organism>
<keyword evidence="3" id="KW-1185">Reference proteome</keyword>
<name>A0A0P7G6W0_9EURY</name>
<dbReference type="AlphaFoldDB" id="A0A0P7G6W0"/>
<protein>
    <submittedName>
        <fullName evidence="1">Uncharacterized protein</fullName>
    </submittedName>
</protein>
<evidence type="ECO:0000313" key="1">
    <source>
        <dbReference type="EMBL" id="KPN28901.1"/>
    </source>
</evidence>
<evidence type="ECO:0000313" key="2">
    <source>
        <dbReference type="EMBL" id="KPN29281.1"/>
    </source>
</evidence>
<proteinExistence type="predicted"/>
<dbReference type="OrthoDB" id="381424at2157"/>
<dbReference type="Proteomes" id="UP000050535">
    <property type="component" value="Unassembled WGS sequence"/>
</dbReference>
<reference evidence="1" key="2">
    <citation type="submission" date="2015-08" db="EMBL/GenBank/DDBJ databases">
        <title>Genome sequence of extreme halophilic archaea of Halolamina pelagica CDK2 isolated from Rann of Kutch, India.</title>
        <authorList>
            <person name="Kaushik R."/>
            <person name="Gaba S."/>
            <person name="Singh R.N."/>
            <person name="Abrol S."/>
            <person name="Yadav A.N."/>
            <person name="Saxena A.K."/>
        </authorList>
    </citation>
    <scope>NUCLEOTIDE SEQUENCE</scope>
    <source>
        <strain evidence="1">CDK2</strain>
    </source>
</reference>
<evidence type="ECO:0000313" key="3">
    <source>
        <dbReference type="Proteomes" id="UP000050535"/>
    </source>
</evidence>
<dbReference type="EMBL" id="LGUC01000002">
    <property type="protein sequence ID" value="KPN28901.1"/>
    <property type="molecule type" value="Genomic_DNA"/>
</dbReference>
<accession>A0A0P7G6W0</accession>